<dbReference type="EMBL" id="CAAALY010035617">
    <property type="protein sequence ID" value="VEL18093.1"/>
    <property type="molecule type" value="Genomic_DNA"/>
</dbReference>
<gene>
    <name evidence="1" type="ORF">PXEA_LOCUS11533</name>
</gene>
<keyword evidence="2" id="KW-1185">Reference proteome</keyword>
<evidence type="ECO:0000313" key="1">
    <source>
        <dbReference type="EMBL" id="VEL18093.1"/>
    </source>
</evidence>
<comment type="caution">
    <text evidence="1">The sequence shown here is derived from an EMBL/GenBank/DDBJ whole genome shotgun (WGS) entry which is preliminary data.</text>
</comment>
<dbReference type="Proteomes" id="UP000784294">
    <property type="component" value="Unassembled WGS sequence"/>
</dbReference>
<protein>
    <submittedName>
        <fullName evidence="1">Uncharacterized protein</fullName>
    </submittedName>
</protein>
<feature type="non-terminal residue" evidence="1">
    <location>
        <position position="1"/>
    </location>
</feature>
<organism evidence="1 2">
    <name type="scientific">Protopolystoma xenopodis</name>
    <dbReference type="NCBI Taxonomy" id="117903"/>
    <lineage>
        <taxon>Eukaryota</taxon>
        <taxon>Metazoa</taxon>
        <taxon>Spiralia</taxon>
        <taxon>Lophotrochozoa</taxon>
        <taxon>Platyhelminthes</taxon>
        <taxon>Monogenea</taxon>
        <taxon>Polyopisthocotylea</taxon>
        <taxon>Polystomatidea</taxon>
        <taxon>Polystomatidae</taxon>
        <taxon>Protopolystoma</taxon>
    </lineage>
</organism>
<dbReference type="AlphaFoldDB" id="A0A3S5BTT6"/>
<name>A0A3S5BTT6_9PLAT</name>
<accession>A0A3S5BTT6</accession>
<reference evidence="1" key="1">
    <citation type="submission" date="2018-11" db="EMBL/GenBank/DDBJ databases">
        <authorList>
            <consortium name="Pathogen Informatics"/>
        </authorList>
    </citation>
    <scope>NUCLEOTIDE SEQUENCE</scope>
</reference>
<proteinExistence type="predicted"/>
<evidence type="ECO:0000313" key="2">
    <source>
        <dbReference type="Proteomes" id="UP000784294"/>
    </source>
</evidence>
<sequence length="91" mass="10128">HDCKQPDAGEICYNVSAEDILARNKTGAYSDADVRMRITMTKQRSPTWVADDERFSDNSKKLVRLPSSSLTRAIAEAARQLSDSKVVLQIS</sequence>